<dbReference type="Proteomes" id="UP000233786">
    <property type="component" value="Unassembled WGS sequence"/>
</dbReference>
<sequence length="93" mass="10279">MIAALIATSLLGVGGFAVWATFYYAPARHGGGGEGALKVAYLVARVEAEARGRGRHRLREPVVRVCPDFDCHWGLTVFRPLLRRCRWSQTRPG</sequence>
<dbReference type="AlphaFoldDB" id="A0A2N3Y5I9"/>
<evidence type="ECO:0000313" key="2">
    <source>
        <dbReference type="Proteomes" id="UP000233786"/>
    </source>
</evidence>
<accession>A0A2N3Y5I9</accession>
<reference evidence="1" key="1">
    <citation type="submission" date="2017-12" db="EMBL/GenBank/DDBJ databases">
        <title>Sequencing the genomes of 1000 Actinobacteria strains.</title>
        <authorList>
            <person name="Klenk H.-P."/>
        </authorList>
    </citation>
    <scope>NUCLEOTIDE SEQUENCE [LARGE SCALE GENOMIC DNA]</scope>
    <source>
        <strain evidence="1">DSM 44228</strain>
    </source>
</reference>
<name>A0A2N3Y5I9_SACSN</name>
<proteinExistence type="predicted"/>
<gene>
    <name evidence="1" type="ORF">A8926_6268</name>
</gene>
<keyword evidence="2" id="KW-1185">Reference proteome</keyword>
<protein>
    <submittedName>
        <fullName evidence="1">Uncharacterized protein</fullName>
    </submittedName>
</protein>
<organism evidence="1 2">
    <name type="scientific">Saccharopolyspora spinosa</name>
    <dbReference type="NCBI Taxonomy" id="60894"/>
    <lineage>
        <taxon>Bacteria</taxon>
        <taxon>Bacillati</taxon>
        <taxon>Actinomycetota</taxon>
        <taxon>Actinomycetes</taxon>
        <taxon>Pseudonocardiales</taxon>
        <taxon>Pseudonocardiaceae</taxon>
        <taxon>Saccharopolyspora</taxon>
    </lineage>
</organism>
<evidence type="ECO:0000313" key="1">
    <source>
        <dbReference type="EMBL" id="PKW18202.1"/>
    </source>
</evidence>
<dbReference type="STRING" id="994479.GCA_000194155_06916"/>
<comment type="caution">
    <text evidence="1">The sequence shown here is derived from an EMBL/GenBank/DDBJ whole genome shotgun (WGS) entry which is preliminary data.</text>
</comment>
<dbReference type="EMBL" id="PJNB01000001">
    <property type="protein sequence ID" value="PKW18202.1"/>
    <property type="molecule type" value="Genomic_DNA"/>
</dbReference>